<dbReference type="PATRIC" id="fig|1423777.3.peg.509"/>
<dbReference type="GO" id="GO:0016491">
    <property type="term" value="F:oxidoreductase activity"/>
    <property type="evidence" value="ECO:0007669"/>
    <property type="project" value="InterPro"/>
</dbReference>
<name>A0A0R1MP18_9LACO</name>
<dbReference type="AlphaFoldDB" id="A0A0R1MP18"/>
<dbReference type="InterPro" id="IPR029039">
    <property type="entry name" value="Flavoprotein-like_sf"/>
</dbReference>
<dbReference type="InterPro" id="IPR050712">
    <property type="entry name" value="NAD(P)H-dep_reductase"/>
</dbReference>
<dbReference type="InterPro" id="IPR005025">
    <property type="entry name" value="FMN_Rdtase-like_dom"/>
</dbReference>
<protein>
    <submittedName>
        <fullName evidence="2">Flavoprotein</fullName>
    </submittedName>
</protein>
<dbReference type="STRING" id="1423777.FD46_GL000487"/>
<dbReference type="Proteomes" id="UP000051686">
    <property type="component" value="Unassembled WGS sequence"/>
</dbReference>
<keyword evidence="3" id="KW-1185">Reference proteome</keyword>
<dbReference type="PANTHER" id="PTHR30543">
    <property type="entry name" value="CHROMATE REDUCTASE"/>
    <property type="match status" value="1"/>
</dbReference>
<organism evidence="2 3">
    <name type="scientific">Liquorilactobacillus oeni DSM 19972</name>
    <dbReference type="NCBI Taxonomy" id="1423777"/>
    <lineage>
        <taxon>Bacteria</taxon>
        <taxon>Bacillati</taxon>
        <taxon>Bacillota</taxon>
        <taxon>Bacilli</taxon>
        <taxon>Lactobacillales</taxon>
        <taxon>Lactobacillaceae</taxon>
        <taxon>Liquorilactobacillus</taxon>
    </lineage>
</organism>
<feature type="domain" description="NADPH-dependent FMN reductase-like" evidence="1">
    <location>
        <begin position="8"/>
        <end position="154"/>
    </location>
</feature>
<gene>
    <name evidence="2" type="ORF">FD46_GL000487</name>
</gene>
<dbReference type="EMBL" id="AZEH01000020">
    <property type="protein sequence ID" value="KRL05736.1"/>
    <property type="molecule type" value="Genomic_DNA"/>
</dbReference>
<evidence type="ECO:0000313" key="2">
    <source>
        <dbReference type="EMBL" id="KRL05736.1"/>
    </source>
</evidence>
<evidence type="ECO:0000259" key="1">
    <source>
        <dbReference type="Pfam" id="PF03358"/>
    </source>
</evidence>
<dbReference type="SUPFAM" id="SSF52218">
    <property type="entry name" value="Flavoproteins"/>
    <property type="match status" value="1"/>
</dbReference>
<dbReference type="Pfam" id="PF03358">
    <property type="entry name" value="FMN_red"/>
    <property type="match status" value="1"/>
</dbReference>
<dbReference type="PANTHER" id="PTHR30543:SF21">
    <property type="entry name" value="NAD(P)H-DEPENDENT FMN REDUCTASE LOT6"/>
    <property type="match status" value="1"/>
</dbReference>
<evidence type="ECO:0000313" key="3">
    <source>
        <dbReference type="Proteomes" id="UP000051686"/>
    </source>
</evidence>
<proteinExistence type="predicted"/>
<accession>A0A0R1MP18</accession>
<dbReference type="GO" id="GO:0005829">
    <property type="term" value="C:cytosol"/>
    <property type="evidence" value="ECO:0007669"/>
    <property type="project" value="TreeGrafter"/>
</dbReference>
<reference evidence="2 3" key="1">
    <citation type="journal article" date="2015" name="Genome Announc.">
        <title>Expanding the biotechnology potential of lactobacilli through comparative genomics of 213 strains and associated genera.</title>
        <authorList>
            <person name="Sun Z."/>
            <person name="Harris H.M."/>
            <person name="McCann A."/>
            <person name="Guo C."/>
            <person name="Argimon S."/>
            <person name="Zhang W."/>
            <person name="Yang X."/>
            <person name="Jeffery I.B."/>
            <person name="Cooney J.C."/>
            <person name="Kagawa T.F."/>
            <person name="Liu W."/>
            <person name="Song Y."/>
            <person name="Salvetti E."/>
            <person name="Wrobel A."/>
            <person name="Rasinkangas P."/>
            <person name="Parkhill J."/>
            <person name="Rea M.C."/>
            <person name="O'Sullivan O."/>
            <person name="Ritari J."/>
            <person name="Douillard F.P."/>
            <person name="Paul Ross R."/>
            <person name="Yang R."/>
            <person name="Briner A.E."/>
            <person name="Felis G.E."/>
            <person name="de Vos W.M."/>
            <person name="Barrangou R."/>
            <person name="Klaenhammer T.R."/>
            <person name="Caufield P.W."/>
            <person name="Cui Y."/>
            <person name="Zhang H."/>
            <person name="O'Toole P.W."/>
        </authorList>
    </citation>
    <scope>NUCLEOTIDE SEQUENCE [LARGE SCALE GENOMIC DNA]</scope>
    <source>
        <strain evidence="2 3">DSM 19972</strain>
    </source>
</reference>
<dbReference type="GO" id="GO:0010181">
    <property type="term" value="F:FMN binding"/>
    <property type="evidence" value="ECO:0007669"/>
    <property type="project" value="TreeGrafter"/>
</dbReference>
<sequence length="187" mass="20913">MFQMTKTVGLIVGSLRKNSFTRAVAEQMAAFLPEDYVVKDIEIGKLDLYNQDLDDENRVPESWQNFRAEMKTVDAVIFATPEYNRSVPGVLKNAIDVGSRPYGESIWDKKPAVVLSVSPGAISGFGANHHLRQSLVFLNMPALQQPELYIGNVTELLDDNLKIKNEGTLKFLADAMNTFADFIERLS</sequence>
<comment type="caution">
    <text evidence="2">The sequence shown here is derived from an EMBL/GenBank/DDBJ whole genome shotgun (WGS) entry which is preliminary data.</text>
</comment>
<dbReference type="Gene3D" id="3.40.50.360">
    <property type="match status" value="1"/>
</dbReference>